<organism evidence="2 3">
    <name type="scientific">Gracilimonas sediminicola</name>
    <dbReference type="NCBI Taxonomy" id="2952158"/>
    <lineage>
        <taxon>Bacteria</taxon>
        <taxon>Pseudomonadati</taxon>
        <taxon>Balneolota</taxon>
        <taxon>Balneolia</taxon>
        <taxon>Balneolales</taxon>
        <taxon>Balneolaceae</taxon>
        <taxon>Gracilimonas</taxon>
    </lineage>
</organism>
<accession>A0A9X2L5T5</accession>
<dbReference type="Gene3D" id="2.130.10.10">
    <property type="entry name" value="YVTN repeat-like/Quinoprotein amine dehydrogenase"/>
    <property type="match status" value="2"/>
</dbReference>
<proteinExistence type="predicted"/>
<name>A0A9X2L5T5_9BACT</name>
<comment type="caution">
    <text evidence="2">The sequence shown here is derived from an EMBL/GenBank/DDBJ whole genome shotgun (WGS) entry which is preliminary data.</text>
</comment>
<keyword evidence="1" id="KW-0732">Signal</keyword>
<dbReference type="RefSeq" id="WP_255135002.1">
    <property type="nucleotide sequence ID" value="NZ_JANDBC010000002.1"/>
</dbReference>
<feature type="signal peptide" evidence="1">
    <location>
        <begin position="1"/>
        <end position="17"/>
    </location>
</feature>
<dbReference type="SUPFAM" id="SSF110296">
    <property type="entry name" value="Oligoxyloglucan reducing end-specific cellobiohydrolase"/>
    <property type="match status" value="1"/>
</dbReference>
<dbReference type="Proteomes" id="UP001139125">
    <property type="component" value="Unassembled WGS sequence"/>
</dbReference>
<dbReference type="InterPro" id="IPR015943">
    <property type="entry name" value="WD40/YVTN_repeat-like_dom_sf"/>
</dbReference>
<protein>
    <recommendedName>
        <fullName evidence="4">Sortilin N-terminal domain-containing protein</fullName>
    </recommendedName>
</protein>
<evidence type="ECO:0000256" key="1">
    <source>
        <dbReference type="SAM" id="SignalP"/>
    </source>
</evidence>
<feature type="chain" id="PRO_5040905538" description="Sortilin N-terminal domain-containing protein" evidence="1">
    <location>
        <begin position="18"/>
        <end position="361"/>
    </location>
</feature>
<evidence type="ECO:0000313" key="3">
    <source>
        <dbReference type="Proteomes" id="UP001139125"/>
    </source>
</evidence>
<dbReference type="PROSITE" id="PS51257">
    <property type="entry name" value="PROKAR_LIPOPROTEIN"/>
    <property type="match status" value="1"/>
</dbReference>
<dbReference type="EMBL" id="JANDBC010000002">
    <property type="protein sequence ID" value="MCP9292128.1"/>
    <property type="molecule type" value="Genomic_DNA"/>
</dbReference>
<evidence type="ECO:0008006" key="4">
    <source>
        <dbReference type="Google" id="ProtNLM"/>
    </source>
</evidence>
<keyword evidence="3" id="KW-1185">Reference proteome</keyword>
<evidence type="ECO:0000313" key="2">
    <source>
        <dbReference type="EMBL" id="MCP9292128.1"/>
    </source>
</evidence>
<gene>
    <name evidence="2" type="ORF">NM125_11110</name>
</gene>
<sequence>MKKLLLISFFSALLVSGCDLFNSGDSSKKKIPAFEWREINYFTSDSITTVNTDSNGDLYVGLKRTWYVSTDTGRTFQRFRKPDSTYFSRIERRNDTYYAIGEVDVEDVFWGSPITVAKQEIYRSKDGKNWEKVIGPFKMYDIAFDNDNYMYISKLEGVVTVNLTDKSKYHSNFYRNSWWGSIVDVVATNSKGDIFAGCRGGMFKSSDRGETWNKITNSIGKDYDDINFLEVDEQDRIISIAVRRLLISNDDGQTWEKLRELDSYNNLQDGRIKTFEGVYPTNMDIMSNGYLYYASSFGVNIAHPDSMTKFYNAGPEGYDYDSPFPYGEIETFSNGDVLVYNSRRILFGKRNLNSEFWIKRL</sequence>
<reference evidence="2" key="1">
    <citation type="submission" date="2022-06" db="EMBL/GenBank/DDBJ databases">
        <title>Gracilimonas sp. CAU 1638 isolated from sea sediment.</title>
        <authorList>
            <person name="Kim W."/>
        </authorList>
    </citation>
    <scope>NUCLEOTIDE SEQUENCE</scope>
    <source>
        <strain evidence="2">CAU 1638</strain>
    </source>
</reference>
<dbReference type="AlphaFoldDB" id="A0A9X2L5T5"/>